<dbReference type="Proteomes" id="UP000646776">
    <property type="component" value="Unassembled WGS sequence"/>
</dbReference>
<sequence length="305" mass="31761">MASREGVPPGTAYLLDGRATAAAVRRELAERVAKLTATGARPPGLGTVLVGDDPGSHAYVGGKHRDCAQVGIASIRHDLPADASQRQVEDVIDELNADPACTGYIVQLPLPRHLDANAVLQRMDPAKDADGLHPVNLGRLVLGTDAPLPCTPRGIVELLRRYEVPLAGARVCVIGRGITVGRPIGLLLTRRSENATVTLCHTGTKGLAWHVREADIVVAAAGSPGLITKDMLRPGAAVLDVGITRTDRGLVGDVHPDAAQVAGWLAPMPGGVGPMTRAMLLANVVEAAERNATVVEAAERNANAV</sequence>
<dbReference type="GO" id="GO:0009086">
    <property type="term" value="P:methionine biosynthetic process"/>
    <property type="evidence" value="ECO:0007669"/>
    <property type="project" value="UniProtKB-KW"/>
</dbReference>
<dbReference type="GO" id="GO:0004488">
    <property type="term" value="F:methylenetetrahydrofolate dehydrogenase (NADP+) activity"/>
    <property type="evidence" value="ECO:0007669"/>
    <property type="project" value="UniProtKB-UniRule"/>
</dbReference>
<evidence type="ECO:0000313" key="16">
    <source>
        <dbReference type="Proteomes" id="UP000646776"/>
    </source>
</evidence>
<organism evidence="15 16">
    <name type="scientific">Streptomyces phaeofaciens</name>
    <dbReference type="NCBI Taxonomy" id="68254"/>
    <lineage>
        <taxon>Bacteria</taxon>
        <taxon>Bacillati</taxon>
        <taxon>Actinomycetota</taxon>
        <taxon>Actinomycetes</taxon>
        <taxon>Kitasatosporales</taxon>
        <taxon>Streptomycetaceae</taxon>
        <taxon>Streptomyces</taxon>
    </lineage>
</organism>
<dbReference type="NCBIfam" id="NF010789">
    <property type="entry name" value="PRK14193.1"/>
    <property type="match status" value="1"/>
</dbReference>
<evidence type="ECO:0000256" key="2">
    <source>
        <dbReference type="ARBA" id="ARBA00011738"/>
    </source>
</evidence>
<dbReference type="GO" id="GO:0006164">
    <property type="term" value="P:purine nucleotide biosynthetic process"/>
    <property type="evidence" value="ECO:0007669"/>
    <property type="project" value="UniProtKB-KW"/>
</dbReference>
<dbReference type="FunFam" id="3.40.50.10860:FF:000005">
    <property type="entry name" value="C-1-tetrahydrofolate synthase, cytoplasmic, putative"/>
    <property type="match status" value="1"/>
</dbReference>
<name>A0A918HR01_9ACTN</name>
<keyword evidence="6 12" id="KW-0378">Hydrolase</keyword>
<dbReference type="InterPro" id="IPR020630">
    <property type="entry name" value="THF_DH/CycHdrlase_cat_dom"/>
</dbReference>
<evidence type="ECO:0000256" key="4">
    <source>
        <dbReference type="ARBA" id="ARBA00022605"/>
    </source>
</evidence>
<keyword evidence="5 12" id="KW-0658">Purine biosynthesis</keyword>
<evidence type="ECO:0000256" key="7">
    <source>
        <dbReference type="ARBA" id="ARBA00022857"/>
    </source>
</evidence>
<comment type="subunit">
    <text evidence="2 12">Homodimer.</text>
</comment>
<keyword evidence="11 12" id="KW-0511">Multifunctional enzyme</keyword>
<evidence type="ECO:0000256" key="11">
    <source>
        <dbReference type="ARBA" id="ARBA00023268"/>
    </source>
</evidence>
<dbReference type="CDD" id="cd01080">
    <property type="entry name" value="NAD_bind_m-THF_DH_Cyclohyd"/>
    <property type="match status" value="1"/>
</dbReference>
<comment type="catalytic activity">
    <reaction evidence="12">
        <text>(6R)-5,10-methenyltetrahydrofolate + H2O = (6R)-10-formyltetrahydrofolate + H(+)</text>
        <dbReference type="Rhea" id="RHEA:23700"/>
        <dbReference type="ChEBI" id="CHEBI:15377"/>
        <dbReference type="ChEBI" id="CHEBI:15378"/>
        <dbReference type="ChEBI" id="CHEBI:57455"/>
        <dbReference type="ChEBI" id="CHEBI:195366"/>
        <dbReference type="EC" id="3.5.4.9"/>
    </reaction>
</comment>
<dbReference type="InterPro" id="IPR036291">
    <property type="entry name" value="NAD(P)-bd_dom_sf"/>
</dbReference>
<evidence type="ECO:0000256" key="1">
    <source>
        <dbReference type="ARBA" id="ARBA00004777"/>
    </source>
</evidence>
<dbReference type="AlphaFoldDB" id="A0A918HR01"/>
<dbReference type="Gene3D" id="3.40.50.720">
    <property type="entry name" value="NAD(P)-binding Rossmann-like Domain"/>
    <property type="match status" value="1"/>
</dbReference>
<keyword evidence="16" id="KW-1185">Reference proteome</keyword>
<comment type="similarity">
    <text evidence="12">Belongs to the tetrahydrofolate dehydrogenase/cyclohydrolase family.</text>
</comment>
<dbReference type="EC" id="1.5.1.5" evidence="12"/>
<protein>
    <recommendedName>
        <fullName evidence="12">Bifunctional protein FolD</fullName>
    </recommendedName>
    <domain>
        <recommendedName>
            <fullName evidence="12">Methylenetetrahydrofolate dehydrogenase</fullName>
            <ecNumber evidence="12">1.5.1.5</ecNumber>
        </recommendedName>
    </domain>
    <domain>
        <recommendedName>
            <fullName evidence="12">Methenyltetrahydrofolate cyclohydrolase</fullName>
            <ecNumber evidence="12">3.5.4.9</ecNumber>
        </recommendedName>
    </domain>
</protein>
<evidence type="ECO:0000256" key="6">
    <source>
        <dbReference type="ARBA" id="ARBA00022801"/>
    </source>
</evidence>
<evidence type="ECO:0000256" key="8">
    <source>
        <dbReference type="ARBA" id="ARBA00023002"/>
    </source>
</evidence>
<dbReference type="GO" id="GO:0035999">
    <property type="term" value="P:tetrahydrofolate interconversion"/>
    <property type="evidence" value="ECO:0007669"/>
    <property type="project" value="UniProtKB-UniRule"/>
</dbReference>
<keyword evidence="10 12" id="KW-0486">Methionine biosynthesis</keyword>
<dbReference type="Pfam" id="PF00763">
    <property type="entry name" value="THF_DHG_CYH"/>
    <property type="match status" value="1"/>
</dbReference>
<keyword evidence="9 12" id="KW-0368">Histidine biosynthesis</keyword>
<dbReference type="PANTHER" id="PTHR48099:SF5">
    <property type="entry name" value="C-1-TETRAHYDROFOLATE SYNTHASE, CYTOPLASMIC"/>
    <property type="match status" value="1"/>
</dbReference>
<dbReference type="InterPro" id="IPR046346">
    <property type="entry name" value="Aminoacid_DH-like_N_sf"/>
</dbReference>
<keyword evidence="7 12" id="KW-0521">NADP</keyword>
<dbReference type="GO" id="GO:0004477">
    <property type="term" value="F:methenyltetrahydrofolate cyclohydrolase activity"/>
    <property type="evidence" value="ECO:0007669"/>
    <property type="project" value="UniProtKB-UniRule"/>
</dbReference>
<dbReference type="EC" id="3.5.4.9" evidence="12"/>
<dbReference type="InterPro" id="IPR020631">
    <property type="entry name" value="THF_DH/CycHdrlase_NAD-bd_dom"/>
</dbReference>
<evidence type="ECO:0000256" key="10">
    <source>
        <dbReference type="ARBA" id="ARBA00023167"/>
    </source>
</evidence>
<feature type="domain" description="Tetrahydrofolate dehydrogenase/cyclohydrolase NAD(P)-binding" evidence="14">
    <location>
        <begin position="149"/>
        <end position="291"/>
    </location>
</feature>
<reference evidence="15" key="2">
    <citation type="submission" date="2020-09" db="EMBL/GenBank/DDBJ databases">
        <authorList>
            <person name="Sun Q."/>
            <person name="Ohkuma M."/>
        </authorList>
    </citation>
    <scope>NUCLEOTIDE SEQUENCE</scope>
    <source>
        <strain evidence="15">JCM 4125</strain>
    </source>
</reference>
<dbReference type="SUPFAM" id="SSF51735">
    <property type="entry name" value="NAD(P)-binding Rossmann-fold domains"/>
    <property type="match status" value="1"/>
</dbReference>
<proteinExistence type="inferred from homology"/>
<dbReference type="EMBL" id="BMSA01000034">
    <property type="protein sequence ID" value="GGT87846.1"/>
    <property type="molecule type" value="Genomic_DNA"/>
</dbReference>
<keyword evidence="8 12" id="KW-0560">Oxidoreductase</keyword>
<accession>A0A918HR01</accession>
<comment type="caution">
    <text evidence="15">The sequence shown here is derived from an EMBL/GenBank/DDBJ whole genome shotgun (WGS) entry which is preliminary data.</text>
</comment>
<reference evidence="15" key="1">
    <citation type="journal article" date="2014" name="Int. J. Syst. Evol. Microbiol.">
        <title>Complete genome sequence of Corynebacterium casei LMG S-19264T (=DSM 44701T), isolated from a smear-ripened cheese.</title>
        <authorList>
            <consortium name="US DOE Joint Genome Institute (JGI-PGF)"/>
            <person name="Walter F."/>
            <person name="Albersmeier A."/>
            <person name="Kalinowski J."/>
            <person name="Ruckert C."/>
        </authorList>
    </citation>
    <scope>NUCLEOTIDE SEQUENCE</scope>
    <source>
        <strain evidence="15">JCM 4125</strain>
    </source>
</reference>
<dbReference type="PANTHER" id="PTHR48099">
    <property type="entry name" value="C-1-TETRAHYDROFOLATE SYNTHASE, CYTOPLASMIC-RELATED"/>
    <property type="match status" value="1"/>
</dbReference>
<dbReference type="SUPFAM" id="SSF53223">
    <property type="entry name" value="Aminoacid dehydrogenase-like, N-terminal domain"/>
    <property type="match status" value="1"/>
</dbReference>
<comment type="function">
    <text evidence="12">Catalyzes the oxidation of 5,10-methylenetetrahydrofolate to 5,10-methenyltetrahydrofolate and then the hydrolysis of 5,10-methenyltetrahydrofolate to 10-formyltetrahydrofolate.</text>
</comment>
<evidence type="ECO:0000256" key="12">
    <source>
        <dbReference type="HAMAP-Rule" id="MF_01576"/>
    </source>
</evidence>
<feature type="domain" description="Tetrahydrofolate dehydrogenase/cyclohydrolase catalytic" evidence="13">
    <location>
        <begin position="15"/>
        <end position="130"/>
    </location>
</feature>
<comment type="pathway">
    <text evidence="1 12">One-carbon metabolism; tetrahydrofolate interconversion.</text>
</comment>
<dbReference type="InterPro" id="IPR000672">
    <property type="entry name" value="THF_DH/CycHdrlase"/>
</dbReference>
<evidence type="ECO:0000256" key="9">
    <source>
        <dbReference type="ARBA" id="ARBA00023102"/>
    </source>
</evidence>
<evidence type="ECO:0000259" key="14">
    <source>
        <dbReference type="Pfam" id="PF02882"/>
    </source>
</evidence>
<evidence type="ECO:0000256" key="3">
    <source>
        <dbReference type="ARBA" id="ARBA00022563"/>
    </source>
</evidence>
<gene>
    <name evidence="12 15" type="primary">folD</name>
    <name evidence="15" type="ORF">GCM10010226_77840</name>
</gene>
<keyword evidence="4 12" id="KW-0028">Amino-acid biosynthesis</keyword>
<dbReference type="GO" id="GO:0005829">
    <property type="term" value="C:cytosol"/>
    <property type="evidence" value="ECO:0007669"/>
    <property type="project" value="TreeGrafter"/>
</dbReference>
<keyword evidence="3 12" id="KW-0554">One-carbon metabolism</keyword>
<feature type="binding site" evidence="12">
    <location>
        <begin position="175"/>
        <end position="177"/>
    </location>
    <ligand>
        <name>NADP(+)</name>
        <dbReference type="ChEBI" id="CHEBI:58349"/>
    </ligand>
</feature>
<comment type="catalytic activity">
    <reaction evidence="12">
        <text>(6R)-5,10-methylene-5,6,7,8-tetrahydrofolate + NADP(+) = (6R)-5,10-methenyltetrahydrofolate + NADPH</text>
        <dbReference type="Rhea" id="RHEA:22812"/>
        <dbReference type="ChEBI" id="CHEBI:15636"/>
        <dbReference type="ChEBI" id="CHEBI:57455"/>
        <dbReference type="ChEBI" id="CHEBI:57783"/>
        <dbReference type="ChEBI" id="CHEBI:58349"/>
        <dbReference type="EC" id="1.5.1.5"/>
    </reaction>
</comment>
<feature type="binding site" evidence="12">
    <location>
        <position position="243"/>
    </location>
    <ligand>
        <name>NADP(+)</name>
        <dbReference type="ChEBI" id="CHEBI:58349"/>
    </ligand>
</feature>
<dbReference type="Gene3D" id="3.40.50.10860">
    <property type="entry name" value="Leucine Dehydrogenase, chain A, domain 1"/>
    <property type="match status" value="1"/>
</dbReference>
<dbReference type="HAMAP" id="MF_01576">
    <property type="entry name" value="THF_DHG_CYH"/>
    <property type="match status" value="1"/>
</dbReference>
<dbReference type="Pfam" id="PF02882">
    <property type="entry name" value="THF_DHG_CYH_C"/>
    <property type="match status" value="1"/>
</dbReference>
<evidence type="ECO:0000259" key="13">
    <source>
        <dbReference type="Pfam" id="PF00763"/>
    </source>
</evidence>
<dbReference type="GO" id="GO:0000105">
    <property type="term" value="P:L-histidine biosynthetic process"/>
    <property type="evidence" value="ECO:0007669"/>
    <property type="project" value="UniProtKB-KW"/>
</dbReference>
<evidence type="ECO:0000256" key="5">
    <source>
        <dbReference type="ARBA" id="ARBA00022755"/>
    </source>
</evidence>
<dbReference type="PRINTS" id="PR00085">
    <property type="entry name" value="THFDHDRGNASE"/>
</dbReference>
<comment type="caution">
    <text evidence="12">Lacks conserved residue(s) required for the propagation of feature annotation.</text>
</comment>
<evidence type="ECO:0000313" key="15">
    <source>
        <dbReference type="EMBL" id="GGT87846.1"/>
    </source>
</evidence>
<dbReference type="RefSeq" id="WP_189717357.1">
    <property type="nucleotide sequence ID" value="NZ_BMSA01000034.1"/>
</dbReference>